<gene>
    <name evidence="3" type="ORF">ACFO5R_14720</name>
</gene>
<dbReference type="AlphaFoldDB" id="A0ABD5PTD1"/>
<accession>A0ABD5PTD1</accession>
<evidence type="ECO:0000313" key="3">
    <source>
        <dbReference type="EMBL" id="MFC4543181.1"/>
    </source>
</evidence>
<dbReference type="SUPFAM" id="SSF46785">
    <property type="entry name" value="Winged helix' DNA-binding domain"/>
    <property type="match status" value="1"/>
</dbReference>
<feature type="region of interest" description="Disordered" evidence="1">
    <location>
        <begin position="20"/>
        <end position="91"/>
    </location>
</feature>
<evidence type="ECO:0000259" key="2">
    <source>
        <dbReference type="Pfam" id="PF24034"/>
    </source>
</evidence>
<proteinExistence type="predicted"/>
<reference evidence="3 4" key="1">
    <citation type="journal article" date="2019" name="Int. J. Syst. Evol. Microbiol.">
        <title>The Global Catalogue of Microorganisms (GCM) 10K type strain sequencing project: providing services to taxonomists for standard genome sequencing and annotation.</title>
        <authorList>
            <consortium name="The Broad Institute Genomics Platform"/>
            <consortium name="The Broad Institute Genome Sequencing Center for Infectious Disease"/>
            <person name="Wu L."/>
            <person name="Ma J."/>
        </authorList>
    </citation>
    <scope>NUCLEOTIDE SEQUENCE [LARGE SCALE GENOMIC DNA]</scope>
    <source>
        <strain evidence="3 4">WLHS5</strain>
    </source>
</reference>
<dbReference type="InterPro" id="IPR036390">
    <property type="entry name" value="WH_DNA-bd_sf"/>
</dbReference>
<organism evidence="3 4">
    <name type="scientific">Halosolutus amylolyticus</name>
    <dbReference type="NCBI Taxonomy" id="2932267"/>
    <lineage>
        <taxon>Archaea</taxon>
        <taxon>Methanobacteriati</taxon>
        <taxon>Methanobacteriota</taxon>
        <taxon>Stenosarchaea group</taxon>
        <taxon>Halobacteria</taxon>
        <taxon>Halobacteriales</taxon>
        <taxon>Natrialbaceae</taxon>
        <taxon>Halosolutus</taxon>
    </lineage>
</organism>
<dbReference type="EMBL" id="JBHSFA010000007">
    <property type="protein sequence ID" value="MFC4543181.1"/>
    <property type="molecule type" value="Genomic_DNA"/>
</dbReference>
<dbReference type="InterPro" id="IPR055767">
    <property type="entry name" value="DUF7343"/>
</dbReference>
<comment type="caution">
    <text evidence="3">The sequence shown here is derived from an EMBL/GenBank/DDBJ whole genome shotgun (WGS) entry which is preliminary data.</text>
</comment>
<keyword evidence="4" id="KW-1185">Reference proteome</keyword>
<name>A0ABD5PTD1_9EURY</name>
<dbReference type="Gene3D" id="1.10.10.10">
    <property type="entry name" value="Winged helix-like DNA-binding domain superfamily/Winged helix DNA-binding domain"/>
    <property type="match status" value="1"/>
</dbReference>
<dbReference type="Pfam" id="PF24034">
    <property type="entry name" value="DUF7343"/>
    <property type="match status" value="1"/>
</dbReference>
<feature type="domain" description="DUF7343" evidence="2">
    <location>
        <begin position="94"/>
        <end position="153"/>
    </location>
</feature>
<sequence>MMRPQAPFVSRLSGAVRRTVRRCRTATGSEADVSTDRAGTDRGGTAVDTAARVESTDRSLPVAQSAPESEPSRRYLDPGRGPTSRSEILDHGISPEAYVRAVLEKHDGRLKQRRFADEYGWSASTVSRLLSDLEARGAIERYQLGREKIVCLPSEVPAPLEKGP</sequence>
<dbReference type="InterPro" id="IPR036388">
    <property type="entry name" value="WH-like_DNA-bd_sf"/>
</dbReference>
<dbReference type="Proteomes" id="UP001595898">
    <property type="component" value="Unassembled WGS sequence"/>
</dbReference>
<protein>
    <submittedName>
        <fullName evidence="3">Helix-turn-helix transcriptional regulator</fullName>
    </submittedName>
</protein>
<evidence type="ECO:0000256" key="1">
    <source>
        <dbReference type="SAM" id="MobiDB-lite"/>
    </source>
</evidence>
<dbReference type="RefSeq" id="WP_250140140.1">
    <property type="nucleotide sequence ID" value="NZ_JALIQP010000002.1"/>
</dbReference>
<evidence type="ECO:0000313" key="4">
    <source>
        <dbReference type="Proteomes" id="UP001595898"/>
    </source>
</evidence>